<dbReference type="GO" id="GO:0016987">
    <property type="term" value="F:sigma factor activity"/>
    <property type="evidence" value="ECO:0007669"/>
    <property type="project" value="UniProtKB-KW"/>
</dbReference>
<name>G8R2V9_OWEHD</name>
<dbReference type="Proteomes" id="UP000005631">
    <property type="component" value="Chromosome"/>
</dbReference>
<sequence>MLDQSHTITEANLIEEFTAGNEAALSFIYDAYSGALYGVLLQMTRNSDLSRDLLQETFIKIWKYHAKYDATKGALYTWMLNLTRNNCIDYLRSKRNKNQNQNQELDNHVYAFESHSGFSPDHIGLKEVVDSLPAEQKQVIDLAYFGGYTQKEISEEFDIPLGTVKSRAKAGMEKLRKFFKPEN</sequence>
<dbReference type="AlphaFoldDB" id="G8R2V9"/>
<dbReference type="InterPro" id="IPR007630">
    <property type="entry name" value="RNA_pol_sigma70_r4"/>
</dbReference>
<dbReference type="InterPro" id="IPR013325">
    <property type="entry name" value="RNA_pol_sigma_r2"/>
</dbReference>
<dbReference type="SUPFAM" id="SSF88946">
    <property type="entry name" value="Sigma2 domain of RNA polymerase sigma factors"/>
    <property type="match status" value="1"/>
</dbReference>
<protein>
    <submittedName>
        <fullName evidence="8">RNA polymerase sigma factor, sigma-70 family</fullName>
    </submittedName>
</protein>
<keyword evidence="4" id="KW-0238">DNA-binding</keyword>
<dbReference type="InterPro" id="IPR036388">
    <property type="entry name" value="WH-like_DNA-bd_sf"/>
</dbReference>
<evidence type="ECO:0000256" key="1">
    <source>
        <dbReference type="ARBA" id="ARBA00010641"/>
    </source>
</evidence>
<dbReference type="InterPro" id="IPR007627">
    <property type="entry name" value="RNA_pol_sigma70_r2"/>
</dbReference>
<dbReference type="eggNOG" id="COG1595">
    <property type="taxonomic scope" value="Bacteria"/>
</dbReference>
<evidence type="ECO:0000259" key="6">
    <source>
        <dbReference type="Pfam" id="PF04542"/>
    </source>
</evidence>
<dbReference type="STRING" id="926562.Oweho_1974"/>
<dbReference type="Gene3D" id="1.10.1740.10">
    <property type="match status" value="1"/>
</dbReference>
<dbReference type="GO" id="GO:0003677">
    <property type="term" value="F:DNA binding"/>
    <property type="evidence" value="ECO:0007669"/>
    <property type="project" value="UniProtKB-KW"/>
</dbReference>
<feature type="domain" description="RNA polymerase sigma-70 region 2" evidence="6">
    <location>
        <begin position="28"/>
        <end position="95"/>
    </location>
</feature>
<gene>
    <name evidence="8" type="ordered locus">Oweho_1974</name>
</gene>
<dbReference type="Gene3D" id="1.10.10.10">
    <property type="entry name" value="Winged helix-like DNA-binding domain superfamily/Winged helix DNA-binding domain"/>
    <property type="match status" value="1"/>
</dbReference>
<dbReference type="RefSeq" id="WP_014202307.1">
    <property type="nucleotide sequence ID" value="NC_016599.1"/>
</dbReference>
<dbReference type="Pfam" id="PF04545">
    <property type="entry name" value="Sigma70_r4"/>
    <property type="match status" value="1"/>
</dbReference>
<dbReference type="PANTHER" id="PTHR43133:SF62">
    <property type="entry name" value="RNA POLYMERASE SIGMA FACTOR SIGZ"/>
    <property type="match status" value="1"/>
</dbReference>
<comment type="similarity">
    <text evidence="1">Belongs to the sigma-70 factor family. ECF subfamily.</text>
</comment>
<dbReference type="CDD" id="cd06171">
    <property type="entry name" value="Sigma70_r4"/>
    <property type="match status" value="1"/>
</dbReference>
<dbReference type="OrthoDB" id="9784272at2"/>
<evidence type="ECO:0000256" key="2">
    <source>
        <dbReference type="ARBA" id="ARBA00023015"/>
    </source>
</evidence>
<dbReference type="EMBL" id="CP003156">
    <property type="protein sequence ID" value="AEV32953.1"/>
    <property type="molecule type" value="Genomic_DNA"/>
</dbReference>
<keyword evidence="2" id="KW-0805">Transcription regulation</keyword>
<keyword evidence="3" id="KW-0731">Sigma factor</keyword>
<keyword evidence="5" id="KW-0804">Transcription</keyword>
<dbReference type="InterPro" id="IPR014284">
    <property type="entry name" value="RNA_pol_sigma-70_dom"/>
</dbReference>
<keyword evidence="9" id="KW-1185">Reference proteome</keyword>
<evidence type="ECO:0000259" key="7">
    <source>
        <dbReference type="Pfam" id="PF04545"/>
    </source>
</evidence>
<feature type="domain" description="RNA polymerase sigma-70 region 4" evidence="7">
    <location>
        <begin position="130"/>
        <end position="177"/>
    </location>
</feature>
<dbReference type="HOGENOM" id="CLU_047691_9_3_10"/>
<dbReference type="PANTHER" id="PTHR43133">
    <property type="entry name" value="RNA POLYMERASE ECF-TYPE SIGMA FACTO"/>
    <property type="match status" value="1"/>
</dbReference>
<dbReference type="NCBIfam" id="TIGR02937">
    <property type="entry name" value="sigma70-ECF"/>
    <property type="match status" value="1"/>
</dbReference>
<dbReference type="InterPro" id="IPR013324">
    <property type="entry name" value="RNA_pol_sigma_r3/r4-like"/>
</dbReference>
<evidence type="ECO:0000313" key="8">
    <source>
        <dbReference type="EMBL" id="AEV32953.1"/>
    </source>
</evidence>
<dbReference type="InterPro" id="IPR039425">
    <property type="entry name" value="RNA_pol_sigma-70-like"/>
</dbReference>
<dbReference type="SUPFAM" id="SSF88659">
    <property type="entry name" value="Sigma3 and sigma4 domains of RNA polymerase sigma factors"/>
    <property type="match status" value="1"/>
</dbReference>
<evidence type="ECO:0000256" key="5">
    <source>
        <dbReference type="ARBA" id="ARBA00023163"/>
    </source>
</evidence>
<reference evidence="8 9" key="1">
    <citation type="journal article" date="2012" name="Stand. Genomic Sci.">
        <title>Genome sequence of the orange-pigmented seawater bacterium Owenweeksia hongkongensis type strain (UST20020801(T)).</title>
        <authorList>
            <person name="Riedel T."/>
            <person name="Held B."/>
            <person name="Nolan M."/>
            <person name="Lucas S."/>
            <person name="Lapidus A."/>
            <person name="Tice H."/>
            <person name="Del Rio T.G."/>
            <person name="Cheng J.F."/>
            <person name="Han C."/>
            <person name="Tapia R."/>
            <person name="Goodwin L.A."/>
            <person name="Pitluck S."/>
            <person name="Liolios K."/>
            <person name="Mavromatis K."/>
            <person name="Pagani I."/>
            <person name="Ivanova N."/>
            <person name="Mikhailova N."/>
            <person name="Pati A."/>
            <person name="Chen A."/>
            <person name="Palaniappan K."/>
            <person name="Rohde M."/>
            <person name="Tindall B.J."/>
            <person name="Detter J.C."/>
            <person name="Goker M."/>
            <person name="Woyke T."/>
            <person name="Bristow J."/>
            <person name="Eisen J.A."/>
            <person name="Markowitz V."/>
            <person name="Hugenholtz P."/>
            <person name="Klenk H.P."/>
            <person name="Kyrpides N.C."/>
        </authorList>
    </citation>
    <scope>NUCLEOTIDE SEQUENCE</scope>
    <source>
        <strain evidence="9">DSM 17368 / JCM 12287 / NRRL B-23963</strain>
    </source>
</reference>
<dbReference type="GO" id="GO:0006352">
    <property type="term" value="P:DNA-templated transcription initiation"/>
    <property type="evidence" value="ECO:0007669"/>
    <property type="project" value="InterPro"/>
</dbReference>
<accession>G8R2V9</accession>
<dbReference type="Pfam" id="PF04542">
    <property type="entry name" value="Sigma70_r2"/>
    <property type="match status" value="1"/>
</dbReference>
<evidence type="ECO:0000256" key="3">
    <source>
        <dbReference type="ARBA" id="ARBA00023082"/>
    </source>
</evidence>
<dbReference type="KEGG" id="oho:Oweho_1974"/>
<evidence type="ECO:0000313" key="9">
    <source>
        <dbReference type="Proteomes" id="UP000005631"/>
    </source>
</evidence>
<proteinExistence type="inferred from homology"/>
<evidence type="ECO:0000256" key="4">
    <source>
        <dbReference type="ARBA" id="ARBA00023125"/>
    </source>
</evidence>
<organism evidence="8 9">
    <name type="scientific">Owenweeksia hongkongensis (strain DSM 17368 / CIP 108786 / JCM 12287 / NRRL B-23963 / UST20020801)</name>
    <dbReference type="NCBI Taxonomy" id="926562"/>
    <lineage>
        <taxon>Bacteria</taxon>
        <taxon>Pseudomonadati</taxon>
        <taxon>Bacteroidota</taxon>
        <taxon>Flavobacteriia</taxon>
        <taxon>Flavobacteriales</taxon>
        <taxon>Owenweeksiaceae</taxon>
        <taxon>Owenweeksia</taxon>
    </lineage>
</organism>